<evidence type="ECO:0000313" key="2">
    <source>
        <dbReference type="EMBL" id="RZI45874.1"/>
    </source>
</evidence>
<accession>A0A4Q7DIQ7</accession>
<dbReference type="EMBL" id="SCFB01000006">
    <property type="protein sequence ID" value="RZI45874.1"/>
    <property type="molecule type" value="Genomic_DNA"/>
</dbReference>
<evidence type="ECO:0000256" key="1">
    <source>
        <dbReference type="SAM" id="SignalP"/>
    </source>
</evidence>
<dbReference type="RefSeq" id="WP_130154126.1">
    <property type="nucleotide sequence ID" value="NZ_SCFB01000006.1"/>
</dbReference>
<proteinExistence type="predicted"/>
<comment type="caution">
    <text evidence="2">The sequence shown here is derived from an EMBL/GenBank/DDBJ whole genome shotgun (WGS) entry which is preliminary data.</text>
</comment>
<name>A0A4Q7DIQ7_9PROT</name>
<organism evidence="2 3">
    <name type="scientific">Candidatus Finniella inopinata</name>
    <dbReference type="NCBI Taxonomy" id="1696036"/>
    <lineage>
        <taxon>Bacteria</taxon>
        <taxon>Pseudomonadati</taxon>
        <taxon>Pseudomonadota</taxon>
        <taxon>Alphaproteobacteria</taxon>
        <taxon>Holosporales</taxon>
        <taxon>Candidatus Paracaedibacteraceae</taxon>
        <taxon>Candidatus Finniella</taxon>
    </lineage>
</organism>
<evidence type="ECO:0000313" key="3">
    <source>
        <dbReference type="Proteomes" id="UP000293550"/>
    </source>
</evidence>
<keyword evidence="3" id="KW-1185">Reference proteome</keyword>
<feature type="signal peptide" evidence="1">
    <location>
        <begin position="1"/>
        <end position="20"/>
    </location>
</feature>
<protein>
    <submittedName>
        <fullName evidence="2">Uncharacterized protein</fullName>
    </submittedName>
</protein>
<sequence length="303" mass="34713">MKRFLLILFFSSLGSLSASDYLTIEKQNDEMDKAIYKPPLHNQEEINSEVARIAIETYKNINENWTYVQADKRGSIESSYWRWEILSLGSHHVPTAVFQGEAISQLFPALKDIVLRKASLECLTAGKAVRSIALAKILGKNSFMTYVDQLFFEKSLELFSPGLYNQLPYGKGIGEKPFYQPTCKREKGHFVYITNIPDYSNIVDDGASRGQNVVCVGNNQYIGFGERFKDGPLSEEQIAENFYTDLGKHAEFHKRYPTKDSYLEARLKHQKAFDASYQYGYFNADLIKKFLNRNGEFEDTFSS</sequence>
<keyword evidence="1" id="KW-0732">Signal</keyword>
<gene>
    <name evidence="2" type="ORF">EQU50_05430</name>
</gene>
<dbReference type="Proteomes" id="UP000293550">
    <property type="component" value="Unassembled WGS sequence"/>
</dbReference>
<reference evidence="2 3" key="1">
    <citation type="submission" date="2018-10" db="EMBL/GenBank/DDBJ databases">
        <title>An updated phylogeny of the Alphaproteobacteria reveals that the parasitic Rickettsiales and Holosporales have independent origins.</title>
        <authorList>
            <person name="Munoz-Gomez S.A."/>
            <person name="Hess S."/>
            <person name="Burger G."/>
            <person name="Lang B.F."/>
            <person name="Susko E."/>
            <person name="Slamovits C.H."/>
            <person name="Roger A.J."/>
        </authorList>
    </citation>
    <scope>NUCLEOTIDE SEQUENCE [LARGE SCALE GENOMIC DNA]</scope>
    <source>
        <strain evidence="2">HOLO01</strain>
    </source>
</reference>
<dbReference type="AlphaFoldDB" id="A0A4Q7DIQ7"/>
<feature type="chain" id="PRO_5020786205" evidence="1">
    <location>
        <begin position="21"/>
        <end position="303"/>
    </location>
</feature>